<evidence type="ECO:0000256" key="2">
    <source>
        <dbReference type="ARBA" id="ARBA00022723"/>
    </source>
</evidence>
<dbReference type="NCBIfam" id="TIGR02087">
    <property type="entry name" value="LEUD_arch"/>
    <property type="match status" value="1"/>
</dbReference>
<dbReference type="NCBIfam" id="TIGR01343">
    <property type="entry name" value="hacA_fam"/>
    <property type="match status" value="1"/>
</dbReference>
<feature type="domain" description="Aconitase A/isopropylmalate dehydratase small subunit swivel" evidence="7">
    <location>
        <begin position="72"/>
        <end position="129"/>
    </location>
</feature>
<dbReference type="InterPro" id="IPR050067">
    <property type="entry name" value="IPM_dehydratase_rel_enz"/>
</dbReference>
<keyword evidence="2" id="KW-0479">Metal-binding</keyword>
<dbReference type="InterPro" id="IPR000573">
    <property type="entry name" value="AconitaseA/IPMdHydase_ssu_swvl"/>
</dbReference>
<evidence type="ECO:0000256" key="3">
    <source>
        <dbReference type="ARBA" id="ARBA00023004"/>
    </source>
</evidence>
<dbReference type="PANTHER" id="PTHR43822">
    <property type="entry name" value="HOMOACONITASE, MITOCHONDRIAL-RELATED"/>
    <property type="match status" value="1"/>
</dbReference>
<dbReference type="InterPro" id="IPR011826">
    <property type="entry name" value="HAcnase/IPMdehydase_lsu_prok"/>
</dbReference>
<dbReference type="InterPro" id="IPR036008">
    <property type="entry name" value="Aconitase_4Fe-4S_dom"/>
</dbReference>
<sequence>MRLISFIKKSSLILEEKSKMNYQISGTITSIFPSDINTDDIIPAWTLQESTNQKFFAKYAFENSDPQFIVRCSKEKNNIIIAGENFGCGSSREQAVYALQENNVIAVIAKSFSDIFYRNALNNGLVLITSLNTKDFANSQELEIDLLKRTINCNGKEIKFVISKSDADTFATGGKLNRVRNHLKQIIQKDKIITVKKIPQKTKPQTIVEKIISDHLGKNVFVGDFIKELPVDTLFFNEVIGPPVIKYFHQYFDELFKKNKMIPEVFNPKEIFLIPDHTVPSSSVSVSEGIDLMEAFAEKQGIKCYKEGDGIEHIVLMEDGFITPGKIILGTDSHTDTNGALNCLAFGIGTTDAAYALATGHLYDFTVPKTFRINLTGELHKGVYGKDLILFLIGMLGVDGTVKQVVEFGGFALKTLSMDARTTVANMAVEMGARTAIFESDEILQDYLSTYTKKVYKTYLPDKRCRYSKIIEVNLSELEPNIAFPHKPGNVTSVSKIKQFMEKTKGSKNTDCAEINSLKITDAFLGACTNGKYEDFLAAAIILKDKKIHPGVNFIVIPASRKIYNRLLTEGILKIFADAGANIESSNCGPCFGKHMGVVGKGAQIISSSNRNYIGRMGSKKAKIFLASPATVTASAVAGEITDPRNFL</sequence>
<dbReference type="GO" id="GO:0003861">
    <property type="term" value="F:3-isopropylmalate dehydratase activity"/>
    <property type="evidence" value="ECO:0007669"/>
    <property type="project" value="InterPro"/>
</dbReference>
<dbReference type="InterPro" id="IPR006251">
    <property type="entry name" value="Homoacnase/IPMdehydase_lsu"/>
</dbReference>
<evidence type="ECO:0000259" key="6">
    <source>
        <dbReference type="Pfam" id="PF00330"/>
    </source>
</evidence>
<protein>
    <submittedName>
        <fullName evidence="8">Uncharacterized protein</fullName>
    </submittedName>
</protein>
<dbReference type="InterPro" id="IPR015931">
    <property type="entry name" value="Acnase/IPM_dHydase_lsu_aba_1/3"/>
</dbReference>
<evidence type="ECO:0000313" key="8">
    <source>
        <dbReference type="EMBL" id="PIR08475.1"/>
    </source>
</evidence>
<dbReference type="NCBIfam" id="TIGR02086">
    <property type="entry name" value="IPMI_arch"/>
    <property type="match status" value="1"/>
</dbReference>
<organism evidence="8 9">
    <name type="scientific">Candidatus Gottesmanbacteria bacterium CG11_big_fil_rev_8_21_14_0_20_37_11</name>
    <dbReference type="NCBI Taxonomy" id="1974575"/>
    <lineage>
        <taxon>Bacteria</taxon>
        <taxon>Candidatus Gottesmaniibacteriota</taxon>
    </lineage>
</organism>
<dbReference type="PANTHER" id="PTHR43822:SF2">
    <property type="entry name" value="HOMOACONITASE, MITOCHONDRIAL"/>
    <property type="match status" value="1"/>
</dbReference>
<dbReference type="Proteomes" id="UP000230707">
    <property type="component" value="Unassembled WGS sequence"/>
</dbReference>
<dbReference type="AlphaFoldDB" id="A0A2H0NJT3"/>
<dbReference type="Pfam" id="PF00330">
    <property type="entry name" value="Aconitase"/>
    <property type="match status" value="1"/>
</dbReference>
<dbReference type="InterPro" id="IPR015928">
    <property type="entry name" value="Aconitase/3IPM_dehydase_swvl"/>
</dbReference>
<dbReference type="Gene3D" id="3.30.499.10">
    <property type="entry name" value="Aconitase, domain 3"/>
    <property type="match status" value="2"/>
</dbReference>
<accession>A0A2H0NJT3</accession>
<dbReference type="EMBL" id="PCWS01000064">
    <property type="protein sequence ID" value="PIR08475.1"/>
    <property type="molecule type" value="Genomic_DNA"/>
</dbReference>
<evidence type="ECO:0000256" key="4">
    <source>
        <dbReference type="ARBA" id="ARBA00023014"/>
    </source>
</evidence>
<gene>
    <name evidence="8" type="ORF">COV53_02825</name>
</gene>
<evidence type="ECO:0000256" key="5">
    <source>
        <dbReference type="ARBA" id="ARBA00023239"/>
    </source>
</evidence>
<feature type="domain" description="Aconitase/3-isopropylmalate dehydratase large subunit alpha/beta/alpha" evidence="6">
    <location>
        <begin position="229"/>
        <end position="639"/>
    </location>
</feature>
<dbReference type="Pfam" id="PF00694">
    <property type="entry name" value="Aconitase_C"/>
    <property type="match status" value="1"/>
</dbReference>
<evidence type="ECO:0000259" key="7">
    <source>
        <dbReference type="Pfam" id="PF00694"/>
    </source>
</evidence>
<keyword evidence="1" id="KW-0004">4Fe-4S</keyword>
<dbReference type="Gene3D" id="3.20.19.10">
    <property type="entry name" value="Aconitase, domain 4"/>
    <property type="match status" value="1"/>
</dbReference>
<dbReference type="SUPFAM" id="SSF52016">
    <property type="entry name" value="LeuD/IlvD-like"/>
    <property type="match status" value="1"/>
</dbReference>
<dbReference type="PRINTS" id="PR00415">
    <property type="entry name" value="ACONITASE"/>
</dbReference>
<comment type="caution">
    <text evidence="8">The sequence shown here is derived from an EMBL/GenBank/DDBJ whole genome shotgun (WGS) entry which is preliminary data.</text>
</comment>
<evidence type="ECO:0000313" key="9">
    <source>
        <dbReference type="Proteomes" id="UP000230707"/>
    </source>
</evidence>
<dbReference type="GO" id="GO:0009098">
    <property type="term" value="P:L-leucine biosynthetic process"/>
    <property type="evidence" value="ECO:0007669"/>
    <property type="project" value="InterPro"/>
</dbReference>
<keyword evidence="5" id="KW-0456">Lyase</keyword>
<proteinExistence type="predicted"/>
<dbReference type="GO" id="GO:0046872">
    <property type="term" value="F:metal ion binding"/>
    <property type="evidence" value="ECO:0007669"/>
    <property type="project" value="UniProtKB-KW"/>
</dbReference>
<dbReference type="SUPFAM" id="SSF53732">
    <property type="entry name" value="Aconitase iron-sulfur domain"/>
    <property type="match status" value="1"/>
</dbReference>
<dbReference type="GO" id="GO:0051539">
    <property type="term" value="F:4 iron, 4 sulfur cluster binding"/>
    <property type="evidence" value="ECO:0007669"/>
    <property type="project" value="UniProtKB-KW"/>
</dbReference>
<keyword evidence="4" id="KW-0411">Iron-sulfur</keyword>
<dbReference type="InterPro" id="IPR001030">
    <property type="entry name" value="Acoase/IPM_deHydtase_lsu_aba"/>
</dbReference>
<name>A0A2H0NJT3_9BACT</name>
<keyword evidence="3" id="KW-0408">Iron</keyword>
<evidence type="ECO:0000256" key="1">
    <source>
        <dbReference type="ARBA" id="ARBA00022485"/>
    </source>
</evidence>
<dbReference type="NCBIfam" id="NF001614">
    <property type="entry name" value="PRK00402.1"/>
    <property type="match status" value="1"/>
</dbReference>
<dbReference type="InterPro" id="IPR011827">
    <property type="entry name" value="LeuD_type2/HacB/DmdB"/>
</dbReference>
<reference evidence="8 9" key="1">
    <citation type="submission" date="2017-09" db="EMBL/GenBank/DDBJ databases">
        <title>Depth-based differentiation of microbial function through sediment-hosted aquifers and enrichment of novel symbionts in the deep terrestrial subsurface.</title>
        <authorList>
            <person name="Probst A.J."/>
            <person name="Ladd B."/>
            <person name="Jarett J.K."/>
            <person name="Geller-Mcgrath D.E."/>
            <person name="Sieber C.M."/>
            <person name="Emerson J.B."/>
            <person name="Anantharaman K."/>
            <person name="Thomas B.C."/>
            <person name="Malmstrom R."/>
            <person name="Stieglmeier M."/>
            <person name="Klingl A."/>
            <person name="Woyke T."/>
            <person name="Ryan C.M."/>
            <person name="Banfield J.F."/>
        </authorList>
    </citation>
    <scope>NUCLEOTIDE SEQUENCE [LARGE SCALE GENOMIC DNA]</scope>
    <source>
        <strain evidence="8">CG11_big_fil_rev_8_21_14_0_20_37_11</strain>
    </source>
</reference>